<comment type="caution">
    <text evidence="2">The sequence shown here is derived from an EMBL/GenBank/DDBJ whole genome shotgun (WGS) entry which is preliminary data.</text>
</comment>
<organism evidence="2 3">
    <name type="scientific">Prymnesium parvum</name>
    <name type="common">Toxic golden alga</name>
    <dbReference type="NCBI Taxonomy" id="97485"/>
    <lineage>
        <taxon>Eukaryota</taxon>
        <taxon>Haptista</taxon>
        <taxon>Haptophyta</taxon>
        <taxon>Prymnesiophyceae</taxon>
        <taxon>Prymnesiales</taxon>
        <taxon>Prymnesiaceae</taxon>
        <taxon>Prymnesium</taxon>
    </lineage>
</organism>
<dbReference type="AlphaFoldDB" id="A0AB34IV22"/>
<name>A0AB34IV22_PRYPA</name>
<accession>A0AB34IV22</accession>
<evidence type="ECO:0000313" key="2">
    <source>
        <dbReference type="EMBL" id="KAL1507118.1"/>
    </source>
</evidence>
<keyword evidence="3" id="KW-1185">Reference proteome</keyword>
<reference evidence="2 3" key="1">
    <citation type="journal article" date="2024" name="Science">
        <title>Giant polyketide synthase enzymes in the biosynthesis of giant marine polyether toxins.</title>
        <authorList>
            <person name="Fallon T.R."/>
            <person name="Shende V.V."/>
            <person name="Wierzbicki I.H."/>
            <person name="Pendleton A.L."/>
            <person name="Watervoot N.F."/>
            <person name="Auber R.P."/>
            <person name="Gonzalez D.J."/>
            <person name="Wisecaver J.H."/>
            <person name="Moore B.S."/>
        </authorList>
    </citation>
    <scope>NUCLEOTIDE SEQUENCE [LARGE SCALE GENOMIC DNA]</scope>
    <source>
        <strain evidence="2 3">12B1</strain>
    </source>
</reference>
<proteinExistence type="predicted"/>
<feature type="compositionally biased region" description="Low complexity" evidence="1">
    <location>
        <begin position="1"/>
        <end position="14"/>
    </location>
</feature>
<feature type="compositionally biased region" description="Low complexity" evidence="1">
    <location>
        <begin position="87"/>
        <end position="100"/>
    </location>
</feature>
<evidence type="ECO:0000313" key="3">
    <source>
        <dbReference type="Proteomes" id="UP001515480"/>
    </source>
</evidence>
<dbReference type="Proteomes" id="UP001515480">
    <property type="component" value="Unassembled WGS sequence"/>
</dbReference>
<dbReference type="EMBL" id="JBGBPQ010000018">
    <property type="protein sequence ID" value="KAL1507118.1"/>
    <property type="molecule type" value="Genomic_DNA"/>
</dbReference>
<feature type="compositionally biased region" description="Polar residues" evidence="1">
    <location>
        <begin position="108"/>
        <end position="143"/>
    </location>
</feature>
<protein>
    <submittedName>
        <fullName evidence="2">Uncharacterized protein</fullName>
    </submittedName>
</protein>
<feature type="region of interest" description="Disordered" evidence="1">
    <location>
        <begin position="52"/>
        <end position="145"/>
    </location>
</feature>
<evidence type="ECO:0000256" key="1">
    <source>
        <dbReference type="SAM" id="MobiDB-lite"/>
    </source>
</evidence>
<sequence>MCARLAARARGGAAHITQDPGPGGEDPHPAGDGALRASTHRRAPVCACTARTVPITSQGSPPHRAHGTDPTTVPRGPGTRVTISKCGAAGTNGSNAGSNAKSRDAKSGDSSLGDTDASDISRTTSCSSGDGVSRTPSSSTNDVSYVVIELEQLS</sequence>
<gene>
    <name evidence="2" type="ORF">AB1Y20_007974</name>
</gene>
<feature type="region of interest" description="Disordered" evidence="1">
    <location>
        <begin position="1"/>
        <end position="38"/>
    </location>
</feature>